<evidence type="ECO:0000313" key="3">
    <source>
        <dbReference type="WBParaSite" id="PSAMB.scaffold2889size20718.g19515.t1"/>
    </source>
</evidence>
<name>A0A914VZD6_9BILA</name>
<sequence>PIEKIANNRLTFREALTLMKAHVEIKNHGQGIEEAKKTLRDHPAAQRIDQPHIDRMLQYFLPFEVIKEQRLVRVTDMLRERKRQQGMDDFRYMAEKEREWKSNLEHRRARDAEFFDDEDEHLRRQIEGGKIEEQKLPGEENIKKDEPK</sequence>
<proteinExistence type="predicted"/>
<dbReference type="WBParaSite" id="PSAMB.scaffold2889size20718.g19515.t1">
    <property type="protein sequence ID" value="PSAMB.scaffold2889size20718.g19515.t1"/>
    <property type="gene ID" value="PSAMB.scaffold2889size20718.g19515"/>
</dbReference>
<accession>A0A914VZD6</accession>
<feature type="compositionally biased region" description="Basic and acidic residues" evidence="1">
    <location>
        <begin position="120"/>
        <end position="148"/>
    </location>
</feature>
<protein>
    <submittedName>
        <fullName evidence="3">Uncharacterized protein</fullName>
    </submittedName>
</protein>
<organism evidence="2 3">
    <name type="scientific">Plectus sambesii</name>
    <dbReference type="NCBI Taxonomy" id="2011161"/>
    <lineage>
        <taxon>Eukaryota</taxon>
        <taxon>Metazoa</taxon>
        <taxon>Ecdysozoa</taxon>
        <taxon>Nematoda</taxon>
        <taxon>Chromadorea</taxon>
        <taxon>Plectida</taxon>
        <taxon>Plectina</taxon>
        <taxon>Plectoidea</taxon>
        <taxon>Plectidae</taxon>
        <taxon>Plectus</taxon>
    </lineage>
</organism>
<dbReference type="Proteomes" id="UP000887566">
    <property type="component" value="Unplaced"/>
</dbReference>
<evidence type="ECO:0000313" key="2">
    <source>
        <dbReference type="Proteomes" id="UP000887566"/>
    </source>
</evidence>
<keyword evidence="2" id="KW-1185">Reference proteome</keyword>
<feature type="region of interest" description="Disordered" evidence="1">
    <location>
        <begin position="115"/>
        <end position="148"/>
    </location>
</feature>
<reference evidence="3" key="1">
    <citation type="submission" date="2022-11" db="UniProtKB">
        <authorList>
            <consortium name="WormBaseParasite"/>
        </authorList>
    </citation>
    <scope>IDENTIFICATION</scope>
</reference>
<dbReference type="AlphaFoldDB" id="A0A914VZD6"/>
<evidence type="ECO:0000256" key="1">
    <source>
        <dbReference type="SAM" id="MobiDB-lite"/>
    </source>
</evidence>